<protein>
    <recommendedName>
        <fullName evidence="1">Putative membrane protein insertion efficiency factor</fullName>
    </recommendedName>
</protein>
<keyword evidence="1" id="KW-0472">Membrane</keyword>
<dbReference type="PANTHER" id="PTHR33383">
    <property type="entry name" value="MEMBRANE PROTEIN INSERTION EFFICIENCY FACTOR-RELATED"/>
    <property type="match status" value="1"/>
</dbReference>
<dbReference type="EMBL" id="CP010975">
    <property type="protein sequence ID" value="AKE53202.1"/>
    <property type="molecule type" value="Genomic_DNA"/>
</dbReference>
<evidence type="ECO:0000256" key="1">
    <source>
        <dbReference type="HAMAP-Rule" id="MF_00386"/>
    </source>
</evidence>
<dbReference type="SMART" id="SM01234">
    <property type="entry name" value="Haemolytic"/>
    <property type="match status" value="1"/>
</dbReference>
<accession>A0A0F6TSP6</accession>
<organism evidence="2 3">
    <name type="scientific">Kangiella geojedonensis</name>
    <dbReference type="NCBI Taxonomy" id="914150"/>
    <lineage>
        <taxon>Bacteria</taxon>
        <taxon>Pseudomonadati</taxon>
        <taxon>Pseudomonadota</taxon>
        <taxon>Gammaproteobacteria</taxon>
        <taxon>Kangiellales</taxon>
        <taxon>Kangiellaceae</taxon>
        <taxon>Kangiella</taxon>
    </lineage>
</organism>
<comment type="function">
    <text evidence="1">Could be involved in insertion of integral membrane proteins into the membrane.</text>
</comment>
<dbReference type="AlphaFoldDB" id="A0A0F6TSP6"/>
<sequence length="82" mass="9213">MQWLLIKLVRLYQLVLSPVMGNQCRFAPTCSNYSIEALEKHGAVRGSWLTIKRIGRCHPGCEGGHDPVPTNHTIQQTKAVKE</sequence>
<comment type="similarity">
    <text evidence="1">Belongs to the UPF0161 family.</text>
</comment>
<keyword evidence="3" id="KW-1185">Reference proteome</keyword>
<dbReference type="NCBIfam" id="TIGR00278">
    <property type="entry name" value="membrane protein insertion efficiency factor YidD"/>
    <property type="match status" value="1"/>
</dbReference>
<proteinExistence type="inferred from homology"/>
<comment type="subcellular location">
    <subcellularLocation>
        <location evidence="1">Cell membrane</location>
        <topology evidence="1">Peripheral membrane protein</topology>
        <orientation evidence="1">Cytoplasmic side</orientation>
    </subcellularLocation>
</comment>
<dbReference type="Proteomes" id="UP000034071">
    <property type="component" value="Chromosome"/>
</dbReference>
<evidence type="ECO:0000313" key="3">
    <source>
        <dbReference type="Proteomes" id="UP000034071"/>
    </source>
</evidence>
<dbReference type="Pfam" id="PF01809">
    <property type="entry name" value="YidD"/>
    <property type="match status" value="1"/>
</dbReference>
<dbReference type="KEGG" id="kge:TQ33_2281"/>
<dbReference type="GO" id="GO:0005886">
    <property type="term" value="C:plasma membrane"/>
    <property type="evidence" value="ECO:0007669"/>
    <property type="project" value="UniProtKB-SubCell"/>
</dbReference>
<dbReference type="STRING" id="914150.TQ33_2281"/>
<dbReference type="HAMAP" id="MF_00386">
    <property type="entry name" value="UPF0161_YidD"/>
    <property type="match status" value="1"/>
</dbReference>
<dbReference type="OrthoDB" id="9801753at2"/>
<keyword evidence="1" id="KW-1003">Cell membrane</keyword>
<dbReference type="InterPro" id="IPR002696">
    <property type="entry name" value="Membr_insert_effic_factor_YidD"/>
</dbReference>
<gene>
    <name evidence="2" type="ORF">TQ33_2281</name>
</gene>
<reference evidence="2 3" key="1">
    <citation type="submission" date="2015-02" db="EMBL/GenBank/DDBJ databases">
        <title>Complete genome sequence of Kangiella geojedonensis strain YCS-5T.</title>
        <authorList>
            <person name="Kim K.M."/>
        </authorList>
    </citation>
    <scope>NUCLEOTIDE SEQUENCE [LARGE SCALE GENOMIC DNA]</scope>
    <source>
        <strain evidence="2 3">YCS-5</strain>
    </source>
</reference>
<dbReference type="RefSeq" id="WP_071841124.1">
    <property type="nucleotide sequence ID" value="NZ_CP010975.1"/>
</dbReference>
<dbReference type="PANTHER" id="PTHR33383:SF1">
    <property type="entry name" value="MEMBRANE PROTEIN INSERTION EFFICIENCY FACTOR-RELATED"/>
    <property type="match status" value="1"/>
</dbReference>
<dbReference type="PATRIC" id="fig|914150.5.peg.2312"/>
<name>A0A0F6TSP6_9GAMM</name>
<dbReference type="HOGENOM" id="CLU_144811_5_2_6"/>
<evidence type="ECO:0000313" key="2">
    <source>
        <dbReference type="EMBL" id="AKE53202.1"/>
    </source>
</evidence>